<organism evidence="2 3">
    <name type="scientific">Trichomonas vaginalis (strain ATCC PRA-98 / G3)</name>
    <dbReference type="NCBI Taxonomy" id="412133"/>
    <lineage>
        <taxon>Eukaryota</taxon>
        <taxon>Metamonada</taxon>
        <taxon>Parabasalia</taxon>
        <taxon>Trichomonadida</taxon>
        <taxon>Trichomonadidae</taxon>
        <taxon>Trichomonas</taxon>
    </lineage>
</organism>
<dbReference type="STRING" id="5722.A2G1Q5"/>
<proteinExistence type="inferred from homology"/>
<dbReference type="FunFam" id="3.40.50.300:FF:004305">
    <property type="entry name" value="Small GTP-binding protein, putative"/>
    <property type="match status" value="1"/>
</dbReference>
<gene>
    <name evidence="2" type="ORF">TVAG_269860</name>
</gene>
<dbReference type="VEuPathDB" id="TrichDB:TVAGG3_0913380"/>
<dbReference type="SMR" id="A2G1Q5"/>
<dbReference type="RefSeq" id="XP_001301845.1">
    <property type="nucleotide sequence ID" value="XM_001301844.1"/>
</dbReference>
<dbReference type="PROSITE" id="PS51421">
    <property type="entry name" value="RAS"/>
    <property type="match status" value="1"/>
</dbReference>
<evidence type="ECO:0000313" key="2">
    <source>
        <dbReference type="EMBL" id="EAX88915.1"/>
    </source>
</evidence>
<evidence type="ECO:0000313" key="3">
    <source>
        <dbReference type="Proteomes" id="UP000001542"/>
    </source>
</evidence>
<dbReference type="Pfam" id="PF00071">
    <property type="entry name" value="Ras"/>
    <property type="match status" value="1"/>
</dbReference>
<dbReference type="NCBIfam" id="TIGR00231">
    <property type="entry name" value="small_GTP"/>
    <property type="match status" value="1"/>
</dbReference>
<dbReference type="InterPro" id="IPR005225">
    <property type="entry name" value="Small_GTP-bd"/>
</dbReference>
<dbReference type="AlphaFoldDB" id="A2G1Q5"/>
<dbReference type="SUPFAM" id="SSF52540">
    <property type="entry name" value="P-loop containing nucleoside triphosphate hydrolases"/>
    <property type="match status" value="1"/>
</dbReference>
<dbReference type="Gene3D" id="3.40.50.300">
    <property type="entry name" value="P-loop containing nucleotide triphosphate hydrolases"/>
    <property type="match status" value="1"/>
</dbReference>
<sequence>MSRKVDVQLPTLGKMKVLLIGDQSTGKTCLLNKYLAPDSGLSKTTPTIGIDYSSQRIDVDGSPTYIHYWDLSGNDLYTEVRNEFYPEANGFILVFDLTNRQSFDNLQKWIDEGVKYNADWLTSVLIGTKSDGSVAVTNDEAGKWATKHGIKFFATSAKTGQNIQDAFKSLLSLIKKKQG</sequence>
<protein>
    <submittedName>
        <fullName evidence="2">Small GTP-binding protein, putative</fullName>
    </submittedName>
</protein>
<dbReference type="OMA" id="WINELDA"/>
<reference evidence="2" key="1">
    <citation type="submission" date="2006-10" db="EMBL/GenBank/DDBJ databases">
        <authorList>
            <person name="Amadeo P."/>
            <person name="Zhao Q."/>
            <person name="Wortman J."/>
            <person name="Fraser-Liggett C."/>
            <person name="Carlton J."/>
        </authorList>
    </citation>
    <scope>NUCLEOTIDE SEQUENCE</scope>
    <source>
        <strain evidence="2">G3</strain>
    </source>
</reference>
<accession>A2G1Q5</accession>
<dbReference type="PRINTS" id="PR00449">
    <property type="entry name" value="RASTRNSFRMNG"/>
</dbReference>
<dbReference type="InterPro" id="IPR001806">
    <property type="entry name" value="Small_GTPase"/>
</dbReference>
<dbReference type="Proteomes" id="UP000001542">
    <property type="component" value="Unassembled WGS sequence"/>
</dbReference>
<reference evidence="2" key="2">
    <citation type="journal article" date="2007" name="Science">
        <title>Draft genome sequence of the sexually transmitted pathogen Trichomonas vaginalis.</title>
        <authorList>
            <person name="Carlton J.M."/>
            <person name="Hirt R.P."/>
            <person name="Silva J.C."/>
            <person name="Delcher A.L."/>
            <person name="Schatz M."/>
            <person name="Zhao Q."/>
            <person name="Wortman J.R."/>
            <person name="Bidwell S.L."/>
            <person name="Alsmark U.C.M."/>
            <person name="Besteiro S."/>
            <person name="Sicheritz-Ponten T."/>
            <person name="Noel C.J."/>
            <person name="Dacks J.B."/>
            <person name="Foster P.G."/>
            <person name="Simillion C."/>
            <person name="Van de Peer Y."/>
            <person name="Miranda-Saavedra D."/>
            <person name="Barton G.J."/>
            <person name="Westrop G.D."/>
            <person name="Mueller S."/>
            <person name="Dessi D."/>
            <person name="Fiori P.L."/>
            <person name="Ren Q."/>
            <person name="Paulsen I."/>
            <person name="Zhang H."/>
            <person name="Bastida-Corcuera F.D."/>
            <person name="Simoes-Barbosa A."/>
            <person name="Brown M.T."/>
            <person name="Hayes R.D."/>
            <person name="Mukherjee M."/>
            <person name="Okumura C.Y."/>
            <person name="Schneider R."/>
            <person name="Smith A.J."/>
            <person name="Vanacova S."/>
            <person name="Villalvazo M."/>
            <person name="Haas B.J."/>
            <person name="Pertea M."/>
            <person name="Feldblyum T.V."/>
            <person name="Utterback T.R."/>
            <person name="Shu C.L."/>
            <person name="Osoegawa K."/>
            <person name="de Jong P.J."/>
            <person name="Hrdy I."/>
            <person name="Horvathova L."/>
            <person name="Zubacova Z."/>
            <person name="Dolezal P."/>
            <person name="Malik S.B."/>
            <person name="Logsdon J.M. Jr."/>
            <person name="Henze K."/>
            <person name="Gupta A."/>
            <person name="Wang C.C."/>
            <person name="Dunne R.L."/>
            <person name="Upcroft J.A."/>
            <person name="Upcroft P."/>
            <person name="White O."/>
            <person name="Salzberg S.L."/>
            <person name="Tang P."/>
            <person name="Chiu C.-H."/>
            <person name="Lee Y.-S."/>
            <person name="Embley T.M."/>
            <person name="Coombs G.H."/>
            <person name="Mottram J.C."/>
            <person name="Tachezy J."/>
            <person name="Fraser-Liggett C.M."/>
            <person name="Johnson P.J."/>
        </authorList>
    </citation>
    <scope>NUCLEOTIDE SEQUENCE [LARGE SCALE GENOMIC DNA]</scope>
    <source>
        <strain evidence="2">G3</strain>
    </source>
</reference>
<dbReference type="eggNOG" id="KOG0084">
    <property type="taxonomic scope" value="Eukaryota"/>
</dbReference>
<dbReference type="CDD" id="cd00154">
    <property type="entry name" value="Rab"/>
    <property type="match status" value="1"/>
</dbReference>
<dbReference type="VEuPathDB" id="TrichDB:TVAG_269860"/>
<dbReference type="PANTHER" id="PTHR47979">
    <property type="entry name" value="DRAB11-RELATED"/>
    <property type="match status" value="1"/>
</dbReference>
<comment type="similarity">
    <text evidence="1">Belongs to the small GTPase superfamily. Rab family.</text>
</comment>
<dbReference type="PROSITE" id="PS51419">
    <property type="entry name" value="RAB"/>
    <property type="match status" value="1"/>
</dbReference>
<dbReference type="OrthoDB" id="9989112at2759"/>
<keyword evidence="3" id="KW-1185">Reference proteome</keyword>
<dbReference type="SMART" id="SM00174">
    <property type="entry name" value="RHO"/>
    <property type="match status" value="1"/>
</dbReference>
<dbReference type="GO" id="GO:0003924">
    <property type="term" value="F:GTPase activity"/>
    <property type="evidence" value="ECO:0000318"/>
    <property type="project" value="GO_Central"/>
</dbReference>
<dbReference type="GO" id="GO:0005525">
    <property type="term" value="F:GTP binding"/>
    <property type="evidence" value="ECO:0007669"/>
    <property type="project" value="InterPro"/>
</dbReference>
<dbReference type="EMBL" id="DS114253">
    <property type="protein sequence ID" value="EAX88915.1"/>
    <property type="molecule type" value="Genomic_DNA"/>
</dbReference>
<dbReference type="KEGG" id="tva:4746580"/>
<dbReference type="SMART" id="SM00175">
    <property type="entry name" value="RAB"/>
    <property type="match status" value="1"/>
</dbReference>
<dbReference type="InterPro" id="IPR050209">
    <property type="entry name" value="Rab_GTPases_membrane_traffic"/>
</dbReference>
<name>A2G1Q5_TRIV3</name>
<dbReference type="InParanoid" id="A2G1Q5"/>
<dbReference type="InterPro" id="IPR027417">
    <property type="entry name" value="P-loop_NTPase"/>
</dbReference>
<evidence type="ECO:0000256" key="1">
    <source>
        <dbReference type="ARBA" id="ARBA00006270"/>
    </source>
</evidence>
<dbReference type="GO" id="GO:0006886">
    <property type="term" value="P:intracellular protein transport"/>
    <property type="evidence" value="ECO:0000318"/>
    <property type="project" value="GO_Central"/>
</dbReference>
<dbReference type="SMART" id="SM00173">
    <property type="entry name" value="RAS"/>
    <property type="match status" value="1"/>
</dbReference>